<dbReference type="InterPro" id="IPR018306">
    <property type="entry name" value="Phage_T5_Orf172_DNA-bd"/>
</dbReference>
<dbReference type="EMBL" id="ABDF02000078">
    <property type="protein sequence ID" value="EHK20733.1"/>
    <property type="molecule type" value="Genomic_DNA"/>
</dbReference>
<dbReference type="OrthoDB" id="4719713at2759"/>
<dbReference type="RefSeq" id="XP_013954927.1">
    <property type="nucleotide sequence ID" value="XM_014099452.1"/>
</dbReference>
<dbReference type="OMA" id="KIGWTRT"/>
<dbReference type="PANTHER" id="PTHR28094">
    <property type="entry name" value="MEIOTICALLY UP-REGULATED GENE 113 PROTEIN"/>
    <property type="match status" value="1"/>
</dbReference>
<reference evidence="3 4" key="1">
    <citation type="journal article" date="2011" name="Genome Biol.">
        <title>Comparative genome sequence analysis underscores mycoparasitism as the ancestral life style of Trichoderma.</title>
        <authorList>
            <person name="Kubicek C.P."/>
            <person name="Herrera-Estrella A."/>
            <person name="Seidl-Seiboth V."/>
            <person name="Martinez D.A."/>
            <person name="Druzhinina I.S."/>
            <person name="Thon M."/>
            <person name="Zeilinger S."/>
            <person name="Casas-Flores S."/>
            <person name="Horwitz B.A."/>
            <person name="Mukherjee P.K."/>
            <person name="Mukherjee M."/>
            <person name="Kredics L."/>
            <person name="Alcaraz L.D."/>
            <person name="Aerts A."/>
            <person name="Antal Z."/>
            <person name="Atanasova L."/>
            <person name="Cervantes-Badillo M.G."/>
            <person name="Challacombe J."/>
            <person name="Chertkov O."/>
            <person name="McCluskey K."/>
            <person name="Coulpier F."/>
            <person name="Deshpande N."/>
            <person name="von Doehren H."/>
            <person name="Ebbole D.J."/>
            <person name="Esquivel-Naranjo E.U."/>
            <person name="Fekete E."/>
            <person name="Flipphi M."/>
            <person name="Glaser F."/>
            <person name="Gomez-Rodriguez E.Y."/>
            <person name="Gruber S."/>
            <person name="Han C."/>
            <person name="Henrissat B."/>
            <person name="Hermosa R."/>
            <person name="Hernandez-Onate M."/>
            <person name="Karaffa L."/>
            <person name="Kosti I."/>
            <person name="Le Crom S."/>
            <person name="Lindquist E."/>
            <person name="Lucas S."/>
            <person name="Luebeck M."/>
            <person name="Luebeck P.S."/>
            <person name="Margeot A."/>
            <person name="Metz B."/>
            <person name="Misra M."/>
            <person name="Nevalainen H."/>
            <person name="Omann M."/>
            <person name="Packer N."/>
            <person name="Perrone G."/>
            <person name="Uresti-Rivera E.E."/>
            <person name="Salamov A."/>
            <person name="Schmoll M."/>
            <person name="Seiboth B."/>
            <person name="Shapiro H."/>
            <person name="Sukno S."/>
            <person name="Tamayo-Ramos J.A."/>
            <person name="Tisch D."/>
            <person name="Wiest A."/>
            <person name="Wilkinson H.H."/>
            <person name="Zhang M."/>
            <person name="Coutinho P.M."/>
            <person name="Kenerley C.M."/>
            <person name="Monte E."/>
            <person name="Baker S.E."/>
            <person name="Grigoriev I.V."/>
        </authorList>
    </citation>
    <scope>NUCLEOTIDE SEQUENCE [LARGE SCALE GENOMIC DNA]</scope>
    <source>
        <strain evidence="4">Gv29-8 / FGSC 10586</strain>
    </source>
</reference>
<protein>
    <recommendedName>
        <fullName evidence="2">Bacteriophage T5 Orf172 DNA-binding domain-containing protein</fullName>
    </recommendedName>
</protein>
<dbReference type="VEuPathDB" id="FungiDB:TRIVIDRAFT_69430"/>
<name>G9MXX2_HYPVG</name>
<dbReference type="PANTHER" id="PTHR28094:SF1">
    <property type="entry name" value="MEIOTICALLY UP-REGULATED GENE 113 PROTEIN"/>
    <property type="match status" value="1"/>
</dbReference>
<dbReference type="InParanoid" id="G9MXX2"/>
<dbReference type="Pfam" id="PF10544">
    <property type="entry name" value="T5orf172"/>
    <property type="match status" value="1"/>
</dbReference>
<proteinExistence type="predicted"/>
<dbReference type="SMART" id="SM00974">
    <property type="entry name" value="T5orf172"/>
    <property type="match status" value="1"/>
</dbReference>
<evidence type="ECO:0000313" key="3">
    <source>
        <dbReference type="EMBL" id="EHK20733.1"/>
    </source>
</evidence>
<accession>G9MXX2</accession>
<gene>
    <name evidence="3" type="ORF">TRIVIDRAFT_69430</name>
</gene>
<keyword evidence="4" id="KW-1185">Reference proteome</keyword>
<evidence type="ECO:0000313" key="4">
    <source>
        <dbReference type="Proteomes" id="UP000007115"/>
    </source>
</evidence>
<dbReference type="eggNOG" id="ENOG502T4EN">
    <property type="taxonomic scope" value="Eukaryota"/>
</dbReference>
<evidence type="ECO:0000256" key="1">
    <source>
        <dbReference type="SAM" id="MobiDB-lite"/>
    </source>
</evidence>
<dbReference type="InterPro" id="IPR053006">
    <property type="entry name" value="Meiosis_regulatory"/>
</dbReference>
<dbReference type="HOGENOM" id="CLU_449088_0_0_1"/>
<sequence length="522" mass="58656">MATTIDPRVIAELALILEGINPFPHPNEFNFDTCRGFKKDSTSRCGNSPGTAEERKKLTALLSEFRVLKKCVDTGSLYDKMESLITLTHCKRRHREDACEAFDKWKAQRKTVASDSPPVTPRSAIPHADSLESLSDARGITLPRSVPDSPGYEDPTSDSYITEKMKSLKICTTAHDTQTKTDCRCFDEAEAQTQRFKRLGDVRLPEKGKEQDDVEIYKTIRDPPSATSMCGGILYVREHTKISNLCKIGWTRTSADQRLKQPRNCYKLETKIIHQTEGGTFIGAFQAERIAHAILAHKRILISGCTQCKKKHREWFLVSGEEACSVVKLAERWLKIPAYSLQQGNYKLTPKGVGILKIMLPFSINDMNVLIDKTGKPDNNLGASSDTTPRAADRETSAFNVSSTAAEKEIPRVFVDTSYVMTQSLGYTLRGISPMGRTSSQGATHLAETEEMFERYEIRSRETTPEGNYIIVTEQENIIRKKVSRTNLDYDRVPNKSEGNKQEVKEVVEVREICRVSSGISR</sequence>
<feature type="region of interest" description="Disordered" evidence="1">
    <location>
        <begin position="375"/>
        <end position="400"/>
    </location>
</feature>
<comment type="caution">
    <text evidence="3">The sequence shown here is derived from an EMBL/GenBank/DDBJ whole genome shotgun (WGS) entry which is preliminary data.</text>
</comment>
<organism evidence="3 4">
    <name type="scientific">Hypocrea virens (strain Gv29-8 / FGSC 10586)</name>
    <name type="common">Gliocladium virens</name>
    <name type="synonym">Trichoderma virens</name>
    <dbReference type="NCBI Taxonomy" id="413071"/>
    <lineage>
        <taxon>Eukaryota</taxon>
        <taxon>Fungi</taxon>
        <taxon>Dikarya</taxon>
        <taxon>Ascomycota</taxon>
        <taxon>Pezizomycotina</taxon>
        <taxon>Sordariomycetes</taxon>
        <taxon>Hypocreomycetidae</taxon>
        <taxon>Hypocreales</taxon>
        <taxon>Hypocreaceae</taxon>
        <taxon>Trichoderma</taxon>
    </lineage>
</organism>
<evidence type="ECO:0000259" key="2">
    <source>
        <dbReference type="SMART" id="SM00974"/>
    </source>
</evidence>
<dbReference type="AlphaFoldDB" id="G9MXX2"/>
<dbReference type="GeneID" id="25797239"/>
<feature type="domain" description="Bacteriophage T5 Orf172 DNA-binding" evidence="2">
    <location>
        <begin position="240"/>
        <end position="330"/>
    </location>
</feature>
<dbReference type="Proteomes" id="UP000007115">
    <property type="component" value="Unassembled WGS sequence"/>
</dbReference>